<evidence type="ECO:0000313" key="2">
    <source>
        <dbReference type="Proteomes" id="UP000294927"/>
    </source>
</evidence>
<sequence length="32" mass="3470">MASRSCRMETHAVSRVTGRLIPAITMLAILSP</sequence>
<dbReference type="AlphaFoldDB" id="A0A4R7VI05"/>
<protein>
    <submittedName>
        <fullName evidence="1">Uncharacterized protein</fullName>
    </submittedName>
</protein>
<proteinExistence type="predicted"/>
<name>A0A4R7VI05_9PSEU</name>
<keyword evidence="2" id="KW-1185">Reference proteome</keyword>
<gene>
    <name evidence="1" type="ORF">CLV71_10889</name>
</gene>
<organism evidence="1 2">
    <name type="scientific">Actinophytocola oryzae</name>
    <dbReference type="NCBI Taxonomy" id="502181"/>
    <lineage>
        <taxon>Bacteria</taxon>
        <taxon>Bacillati</taxon>
        <taxon>Actinomycetota</taxon>
        <taxon>Actinomycetes</taxon>
        <taxon>Pseudonocardiales</taxon>
        <taxon>Pseudonocardiaceae</taxon>
    </lineage>
</organism>
<dbReference type="EMBL" id="SOCP01000008">
    <property type="protein sequence ID" value="TDV48729.1"/>
    <property type="molecule type" value="Genomic_DNA"/>
</dbReference>
<evidence type="ECO:0000313" key="1">
    <source>
        <dbReference type="EMBL" id="TDV48729.1"/>
    </source>
</evidence>
<reference evidence="1 2" key="1">
    <citation type="submission" date="2019-03" db="EMBL/GenBank/DDBJ databases">
        <title>Genomic Encyclopedia of Archaeal and Bacterial Type Strains, Phase II (KMG-II): from individual species to whole genera.</title>
        <authorList>
            <person name="Goeker M."/>
        </authorList>
    </citation>
    <scope>NUCLEOTIDE SEQUENCE [LARGE SCALE GENOMIC DNA]</scope>
    <source>
        <strain evidence="1 2">DSM 45499</strain>
    </source>
</reference>
<dbReference type="Proteomes" id="UP000294927">
    <property type="component" value="Unassembled WGS sequence"/>
</dbReference>
<comment type="caution">
    <text evidence="1">The sequence shown here is derived from an EMBL/GenBank/DDBJ whole genome shotgun (WGS) entry which is preliminary data.</text>
</comment>
<accession>A0A4R7VI05</accession>